<evidence type="ECO:0000256" key="7">
    <source>
        <dbReference type="ARBA" id="ARBA00024195"/>
    </source>
</evidence>
<gene>
    <name evidence="10" type="ORF">ZHAS_00014502</name>
</gene>
<reference evidence="10 12" key="1">
    <citation type="journal article" date="2014" name="BMC Genomics">
        <title>Genome sequence of Anopheles sinensis provides insight into genetics basis of mosquito competence for malaria parasites.</title>
        <authorList>
            <person name="Zhou D."/>
            <person name="Zhang D."/>
            <person name="Ding G."/>
            <person name="Shi L."/>
            <person name="Hou Q."/>
            <person name="Ye Y."/>
            <person name="Xu Y."/>
            <person name="Zhou H."/>
            <person name="Xiong C."/>
            <person name="Li S."/>
            <person name="Yu J."/>
            <person name="Hong S."/>
            <person name="Yu X."/>
            <person name="Zou P."/>
            <person name="Chen C."/>
            <person name="Chang X."/>
            <person name="Wang W."/>
            <person name="Lv Y."/>
            <person name="Sun Y."/>
            <person name="Ma L."/>
            <person name="Shen B."/>
            <person name="Zhu C."/>
        </authorList>
    </citation>
    <scope>NUCLEOTIDE SEQUENCE [LARGE SCALE GENOMIC DNA]</scope>
</reference>
<evidence type="ECO:0000259" key="9">
    <source>
        <dbReference type="PROSITE" id="PS50240"/>
    </source>
</evidence>
<evidence type="ECO:0000256" key="4">
    <source>
        <dbReference type="ARBA" id="ARBA00022801"/>
    </source>
</evidence>
<evidence type="ECO:0000256" key="3">
    <source>
        <dbReference type="ARBA" id="ARBA00022757"/>
    </source>
</evidence>
<evidence type="ECO:0000313" key="12">
    <source>
        <dbReference type="Proteomes" id="UP000030765"/>
    </source>
</evidence>
<dbReference type="PANTHER" id="PTHR24276:SF96">
    <property type="entry name" value="PEPTIDASE S1 DOMAIN-CONTAINING PROTEIN"/>
    <property type="match status" value="1"/>
</dbReference>
<dbReference type="InterPro" id="IPR043504">
    <property type="entry name" value="Peptidase_S1_PA_chymotrypsin"/>
</dbReference>
<dbReference type="PANTHER" id="PTHR24276">
    <property type="entry name" value="POLYSERASE-RELATED"/>
    <property type="match status" value="1"/>
</dbReference>
<evidence type="ECO:0000256" key="1">
    <source>
        <dbReference type="ARBA" id="ARBA00004239"/>
    </source>
</evidence>
<comment type="subcellular location">
    <subcellularLocation>
        <location evidence="1">Secreted</location>
        <location evidence="1">Extracellular space</location>
    </subcellularLocation>
</comment>
<dbReference type="PROSITE" id="PS00135">
    <property type="entry name" value="TRYPSIN_SER"/>
    <property type="match status" value="1"/>
</dbReference>
<dbReference type="EnsemblMetazoa" id="ASIC014502-RA">
    <property type="protein sequence ID" value="ASIC014502-PA"/>
    <property type="gene ID" value="ASIC014502"/>
</dbReference>
<keyword evidence="3" id="KW-0222">Digestion</keyword>
<dbReference type="GO" id="GO:0004252">
    <property type="term" value="F:serine-type endopeptidase activity"/>
    <property type="evidence" value="ECO:0007669"/>
    <property type="project" value="InterPro"/>
</dbReference>
<dbReference type="AlphaFoldDB" id="A0A084W8G7"/>
<keyword evidence="6" id="KW-1015">Disulfide bond</keyword>
<dbReference type="OrthoDB" id="10059102at2759"/>
<evidence type="ECO:0000256" key="8">
    <source>
        <dbReference type="SAM" id="SignalP"/>
    </source>
</evidence>
<dbReference type="InterPro" id="IPR050430">
    <property type="entry name" value="Peptidase_S1"/>
</dbReference>
<proteinExistence type="inferred from homology"/>
<reference evidence="11" key="2">
    <citation type="submission" date="2020-05" db="UniProtKB">
        <authorList>
            <consortium name="EnsemblMetazoa"/>
        </authorList>
    </citation>
    <scope>IDENTIFICATION</scope>
</reference>
<keyword evidence="12" id="KW-1185">Reference proteome</keyword>
<evidence type="ECO:0000313" key="10">
    <source>
        <dbReference type="EMBL" id="KFB46511.1"/>
    </source>
</evidence>
<evidence type="ECO:0000313" key="11">
    <source>
        <dbReference type="EnsemblMetazoa" id="ASIC014502-PA"/>
    </source>
</evidence>
<dbReference type="EMBL" id="ATLV01021428">
    <property type="status" value="NOT_ANNOTATED_CDS"/>
    <property type="molecule type" value="Genomic_DNA"/>
</dbReference>
<keyword evidence="8" id="KW-0732">Signal</keyword>
<sequence length="381" mass="41005">MRQVLVVVLVVLLGGSVYGQNLTEILSNKGAPSGRIVNGVTLRAGSSKQDSGGVIFGVSSYVTHPNYNSSTSDNDAAIVTISGSFAGVQNVAVIPLQETEITISSRNPPKCYALGWGYTNGQTRTLPDNLQYVDLQLVTQNTCAQTWGTSALTQQMICARYNNVDMCNGDSGGPLVCRGRLVGIVSWGAQYCPGLYPTIFGKLTVYGGSTNQYTGGVIFEVSEVIIHPEYKSTGINYDAAIVKVKGSFAGHQYISPIRLQDNEITLSPQKASWCYIVGWGYTNGDREDNPELLQQMWMLLLSQYSCAKQWGEELLTPEMICTQLPNVDICSGDSGGPLVCGGKLTGIVSWGTSDCTGDWPAVFAKVVSTSIRNFIRKNTGI</sequence>
<comment type="similarity">
    <text evidence="7">Belongs to the peptidase S1 family. CLIP subfamily.</text>
</comment>
<dbReference type="VEuPathDB" id="VectorBase:ASIS007777"/>
<accession>A0A084W8G7</accession>
<keyword evidence="4" id="KW-0378">Hydrolase</keyword>
<dbReference type="GO" id="GO:0006508">
    <property type="term" value="P:proteolysis"/>
    <property type="evidence" value="ECO:0007669"/>
    <property type="project" value="UniProtKB-KW"/>
</dbReference>
<dbReference type="OMA" id="ANIENFP"/>
<dbReference type="Gene3D" id="2.40.10.10">
    <property type="entry name" value="Trypsin-like serine proteases"/>
    <property type="match status" value="3"/>
</dbReference>
<evidence type="ECO:0000256" key="6">
    <source>
        <dbReference type="ARBA" id="ARBA00023157"/>
    </source>
</evidence>
<organism evidence="10">
    <name type="scientific">Anopheles sinensis</name>
    <name type="common">Mosquito</name>
    <dbReference type="NCBI Taxonomy" id="74873"/>
    <lineage>
        <taxon>Eukaryota</taxon>
        <taxon>Metazoa</taxon>
        <taxon>Ecdysozoa</taxon>
        <taxon>Arthropoda</taxon>
        <taxon>Hexapoda</taxon>
        <taxon>Insecta</taxon>
        <taxon>Pterygota</taxon>
        <taxon>Neoptera</taxon>
        <taxon>Endopterygota</taxon>
        <taxon>Diptera</taxon>
        <taxon>Nematocera</taxon>
        <taxon>Culicoidea</taxon>
        <taxon>Culicidae</taxon>
        <taxon>Anophelinae</taxon>
        <taxon>Anopheles</taxon>
    </lineage>
</organism>
<dbReference type="SUPFAM" id="SSF50494">
    <property type="entry name" value="Trypsin-like serine proteases"/>
    <property type="match status" value="2"/>
</dbReference>
<feature type="domain" description="Peptidase S1" evidence="9">
    <location>
        <begin position="14"/>
        <end position="171"/>
    </location>
</feature>
<name>A0A084W8G7_ANOSI</name>
<evidence type="ECO:0000256" key="2">
    <source>
        <dbReference type="ARBA" id="ARBA00022670"/>
    </source>
</evidence>
<dbReference type="STRING" id="74873.A0A084W8G7"/>
<dbReference type="CDD" id="cd00190">
    <property type="entry name" value="Tryp_SPc"/>
    <property type="match status" value="1"/>
</dbReference>
<dbReference type="SMART" id="SM00020">
    <property type="entry name" value="Tryp_SPc"/>
    <property type="match status" value="2"/>
</dbReference>
<dbReference type="VEuPathDB" id="VectorBase:ASIS020431"/>
<dbReference type="GO" id="GO:0007586">
    <property type="term" value="P:digestion"/>
    <property type="evidence" value="ECO:0007669"/>
    <property type="project" value="UniProtKB-KW"/>
</dbReference>
<feature type="chain" id="PRO_5001784505" evidence="8">
    <location>
        <begin position="20"/>
        <end position="381"/>
    </location>
</feature>
<dbReference type="PROSITE" id="PS50240">
    <property type="entry name" value="TRYPSIN_DOM"/>
    <property type="match status" value="2"/>
</dbReference>
<dbReference type="VEuPathDB" id="VectorBase:ASIC014502"/>
<dbReference type="Pfam" id="PF00089">
    <property type="entry name" value="Trypsin"/>
    <property type="match status" value="2"/>
</dbReference>
<dbReference type="InterPro" id="IPR009003">
    <property type="entry name" value="Peptidase_S1_PA"/>
</dbReference>
<feature type="domain" description="Peptidase S1" evidence="9">
    <location>
        <begin position="172"/>
        <end position="380"/>
    </location>
</feature>
<dbReference type="InterPro" id="IPR033116">
    <property type="entry name" value="TRYPSIN_SER"/>
</dbReference>
<dbReference type="Proteomes" id="UP000030765">
    <property type="component" value="Unassembled WGS sequence"/>
</dbReference>
<keyword evidence="2" id="KW-0645">Protease</keyword>
<protein>
    <submittedName>
        <fullName evidence="10">AGAP010659-PA-like protein</fullName>
    </submittedName>
</protein>
<evidence type="ECO:0000256" key="5">
    <source>
        <dbReference type="ARBA" id="ARBA00022825"/>
    </source>
</evidence>
<feature type="signal peptide" evidence="8">
    <location>
        <begin position="1"/>
        <end position="19"/>
    </location>
</feature>
<dbReference type="FunFam" id="2.40.10.10:FF:000036">
    <property type="entry name" value="Trypsin beta"/>
    <property type="match status" value="2"/>
</dbReference>
<keyword evidence="5" id="KW-0720">Serine protease</keyword>
<dbReference type="GO" id="GO:0005576">
    <property type="term" value="C:extracellular region"/>
    <property type="evidence" value="ECO:0007669"/>
    <property type="project" value="UniProtKB-SubCell"/>
</dbReference>
<dbReference type="EMBL" id="KE525318">
    <property type="protein sequence ID" value="KFB46511.1"/>
    <property type="molecule type" value="Genomic_DNA"/>
</dbReference>
<dbReference type="InterPro" id="IPR001254">
    <property type="entry name" value="Trypsin_dom"/>
</dbReference>